<dbReference type="InterPro" id="IPR011013">
    <property type="entry name" value="Gal_mutarotase_sf_dom"/>
</dbReference>
<accession>A0A6S6UFK7</accession>
<dbReference type="AlphaFoldDB" id="A0A6S6UFK7"/>
<feature type="non-terminal residue" evidence="1">
    <location>
        <position position="1"/>
    </location>
</feature>
<evidence type="ECO:0000313" key="1">
    <source>
        <dbReference type="EMBL" id="CAA6826646.1"/>
    </source>
</evidence>
<evidence type="ECO:0008006" key="2">
    <source>
        <dbReference type="Google" id="ProtNLM"/>
    </source>
</evidence>
<dbReference type="GO" id="GO:0030246">
    <property type="term" value="F:carbohydrate binding"/>
    <property type="evidence" value="ECO:0007669"/>
    <property type="project" value="InterPro"/>
</dbReference>
<dbReference type="Pfam" id="PF01263">
    <property type="entry name" value="Aldose_epim"/>
    <property type="match status" value="1"/>
</dbReference>
<name>A0A6S6UFK7_9GAMM</name>
<sequence length="226" mass="25549">QHYEMPKHGLVRKKPWVLINHASDNMTFSTRADENTLKHYPFDFELQAHFQLTGPDLVIRYAVRNHGTTSMLFSFGSHPAFALPLAVSERLDQWSVEFSEPETLDRQMLDGGLIGGNPVKKFIDKGRTVQLSDTIFNDDSLIFFDVRSRRLDLMHAERGRRLSLHTGDAPDLGIWSMPGAPYVCLEPWFGYDDPVNASGDFREKPGLVSVEAGSVFETAIRIELAL</sequence>
<protein>
    <recommendedName>
        <fullName evidence="2">Aldose epimerase</fullName>
    </recommendedName>
</protein>
<proteinExistence type="predicted"/>
<dbReference type="GO" id="GO:0016853">
    <property type="term" value="F:isomerase activity"/>
    <property type="evidence" value="ECO:0007669"/>
    <property type="project" value="InterPro"/>
</dbReference>
<dbReference type="SUPFAM" id="SSF74650">
    <property type="entry name" value="Galactose mutarotase-like"/>
    <property type="match status" value="1"/>
</dbReference>
<reference evidence="1" key="1">
    <citation type="submission" date="2020-01" db="EMBL/GenBank/DDBJ databases">
        <authorList>
            <person name="Meier V. D."/>
            <person name="Meier V D."/>
        </authorList>
    </citation>
    <scope>NUCLEOTIDE SEQUENCE</scope>
    <source>
        <strain evidence="1">HLG_WM_MAG_08</strain>
    </source>
</reference>
<organism evidence="1">
    <name type="scientific">uncultured Thiotrichaceae bacterium</name>
    <dbReference type="NCBI Taxonomy" id="298394"/>
    <lineage>
        <taxon>Bacteria</taxon>
        <taxon>Pseudomonadati</taxon>
        <taxon>Pseudomonadota</taxon>
        <taxon>Gammaproteobacteria</taxon>
        <taxon>Thiotrichales</taxon>
        <taxon>Thiotrichaceae</taxon>
        <taxon>environmental samples</taxon>
    </lineage>
</organism>
<dbReference type="InterPro" id="IPR008183">
    <property type="entry name" value="Aldose_1/G6P_1-epimerase"/>
</dbReference>
<dbReference type="EMBL" id="CACVAV010000428">
    <property type="protein sequence ID" value="CAA6826646.1"/>
    <property type="molecule type" value="Genomic_DNA"/>
</dbReference>
<dbReference type="InterPro" id="IPR014718">
    <property type="entry name" value="GH-type_carb-bd"/>
</dbReference>
<gene>
    <name evidence="1" type="ORF">HELGO_WM65211</name>
</gene>
<dbReference type="Gene3D" id="2.70.98.10">
    <property type="match status" value="1"/>
</dbReference>
<dbReference type="GO" id="GO:0005975">
    <property type="term" value="P:carbohydrate metabolic process"/>
    <property type="evidence" value="ECO:0007669"/>
    <property type="project" value="InterPro"/>
</dbReference>